<evidence type="ECO:0000313" key="2">
    <source>
        <dbReference type="Proteomes" id="UP000886501"/>
    </source>
</evidence>
<name>A0ACB6ZL16_THEGA</name>
<proteinExistence type="predicted"/>
<reference evidence="1" key="2">
    <citation type="journal article" date="2020" name="Nat. Commun.">
        <title>Large-scale genome sequencing of mycorrhizal fungi provides insights into the early evolution of symbiotic traits.</title>
        <authorList>
            <person name="Miyauchi S."/>
            <person name="Kiss E."/>
            <person name="Kuo A."/>
            <person name="Drula E."/>
            <person name="Kohler A."/>
            <person name="Sanchez-Garcia M."/>
            <person name="Morin E."/>
            <person name="Andreopoulos B."/>
            <person name="Barry K.W."/>
            <person name="Bonito G."/>
            <person name="Buee M."/>
            <person name="Carver A."/>
            <person name="Chen C."/>
            <person name="Cichocki N."/>
            <person name="Clum A."/>
            <person name="Culley D."/>
            <person name="Crous P.W."/>
            <person name="Fauchery L."/>
            <person name="Girlanda M."/>
            <person name="Hayes R.D."/>
            <person name="Keri Z."/>
            <person name="LaButti K."/>
            <person name="Lipzen A."/>
            <person name="Lombard V."/>
            <person name="Magnuson J."/>
            <person name="Maillard F."/>
            <person name="Murat C."/>
            <person name="Nolan M."/>
            <person name="Ohm R.A."/>
            <person name="Pangilinan J."/>
            <person name="Pereira M.F."/>
            <person name="Perotto S."/>
            <person name="Peter M."/>
            <person name="Pfister S."/>
            <person name="Riley R."/>
            <person name="Sitrit Y."/>
            <person name="Stielow J.B."/>
            <person name="Szollosi G."/>
            <person name="Zifcakova L."/>
            <person name="Stursova M."/>
            <person name="Spatafora J.W."/>
            <person name="Tedersoo L."/>
            <person name="Vaario L.M."/>
            <person name="Yamada A."/>
            <person name="Yan M."/>
            <person name="Wang P."/>
            <person name="Xu J."/>
            <person name="Bruns T."/>
            <person name="Baldrian P."/>
            <person name="Vilgalys R."/>
            <person name="Dunand C."/>
            <person name="Henrissat B."/>
            <person name="Grigoriev I.V."/>
            <person name="Hibbett D."/>
            <person name="Nagy L.G."/>
            <person name="Martin F.M."/>
        </authorList>
    </citation>
    <scope>NUCLEOTIDE SEQUENCE</scope>
    <source>
        <strain evidence="1">P2</strain>
    </source>
</reference>
<organism evidence="1 2">
    <name type="scientific">Thelephora ganbajun</name>
    <name type="common">Ganba fungus</name>
    <dbReference type="NCBI Taxonomy" id="370292"/>
    <lineage>
        <taxon>Eukaryota</taxon>
        <taxon>Fungi</taxon>
        <taxon>Dikarya</taxon>
        <taxon>Basidiomycota</taxon>
        <taxon>Agaricomycotina</taxon>
        <taxon>Agaricomycetes</taxon>
        <taxon>Thelephorales</taxon>
        <taxon>Thelephoraceae</taxon>
        <taxon>Thelephora</taxon>
    </lineage>
</organism>
<keyword evidence="2" id="KW-1185">Reference proteome</keyword>
<comment type="caution">
    <text evidence="1">The sequence shown here is derived from an EMBL/GenBank/DDBJ whole genome shotgun (WGS) entry which is preliminary data.</text>
</comment>
<reference evidence="1" key="1">
    <citation type="submission" date="2019-10" db="EMBL/GenBank/DDBJ databases">
        <authorList>
            <consortium name="DOE Joint Genome Institute"/>
            <person name="Kuo A."/>
            <person name="Miyauchi S."/>
            <person name="Kiss E."/>
            <person name="Drula E."/>
            <person name="Kohler A."/>
            <person name="Sanchez-Garcia M."/>
            <person name="Andreopoulos B."/>
            <person name="Barry K.W."/>
            <person name="Bonito G."/>
            <person name="Buee M."/>
            <person name="Carver A."/>
            <person name="Chen C."/>
            <person name="Cichocki N."/>
            <person name="Clum A."/>
            <person name="Culley D."/>
            <person name="Crous P.W."/>
            <person name="Fauchery L."/>
            <person name="Girlanda M."/>
            <person name="Hayes R."/>
            <person name="Keri Z."/>
            <person name="Labutti K."/>
            <person name="Lipzen A."/>
            <person name="Lombard V."/>
            <person name="Magnuson J."/>
            <person name="Maillard F."/>
            <person name="Morin E."/>
            <person name="Murat C."/>
            <person name="Nolan M."/>
            <person name="Ohm R."/>
            <person name="Pangilinan J."/>
            <person name="Pereira M."/>
            <person name="Perotto S."/>
            <person name="Peter M."/>
            <person name="Riley R."/>
            <person name="Sitrit Y."/>
            <person name="Stielow B."/>
            <person name="Szollosi G."/>
            <person name="Zifcakova L."/>
            <person name="Stursova M."/>
            <person name="Spatafora J.W."/>
            <person name="Tedersoo L."/>
            <person name="Vaario L.-M."/>
            <person name="Yamada A."/>
            <person name="Yan M."/>
            <person name="Wang P."/>
            <person name="Xu J."/>
            <person name="Bruns T."/>
            <person name="Baldrian P."/>
            <person name="Vilgalys R."/>
            <person name="Henrissat B."/>
            <person name="Grigoriev I.V."/>
            <person name="Hibbett D."/>
            <person name="Nagy L.G."/>
            <person name="Martin F.M."/>
        </authorList>
    </citation>
    <scope>NUCLEOTIDE SEQUENCE</scope>
    <source>
        <strain evidence="1">P2</strain>
    </source>
</reference>
<gene>
    <name evidence="1" type="ORF">BDM02DRAFT_3154807</name>
</gene>
<accession>A0ACB6ZL16</accession>
<protein>
    <submittedName>
        <fullName evidence="1">DUF676-domain-containing protein</fullName>
    </submittedName>
</protein>
<dbReference type="Proteomes" id="UP000886501">
    <property type="component" value="Unassembled WGS sequence"/>
</dbReference>
<dbReference type="EMBL" id="MU117984">
    <property type="protein sequence ID" value="KAF9650470.1"/>
    <property type="molecule type" value="Genomic_DNA"/>
</dbReference>
<sequence>MTTDVHLLVLVHGMWGNPGHLTEMGRKIRGTWLDMKDSFPGEFCVLLANTNADDYTYDGVDHGGERVAEEVFEEVEKLKQRGLIVTKFSVTGYSLGGLVSRYLIGVLHQRKFFENVTPVNFNTFATPHIGLLRYPNFFSAIANSLGPRLLSRTGEQFFAVDKWSPSGRPLLAVMADPDRVFYQALELFPHKTIYANAINDLTVPYVTAAIEAEDPFLNHAINGIDIIFHEDYPNVIKSWDFPTDASLPRHYTPREAVPFLPIRFPYNLIVYLSLPILVPTVLGIVYARVLKQGRESRKRVEEIEKGDSYSSKLIHAVAELERQMEDQVTEFIDTQTGPVSQEKPSKEKEEDKWHSSRAPSPDPSSETLSITETDSKAEGRWNSKYHSRKKPQPKMDTPALLDVQREMIERLNKLTGLKKERAFYDDTRNSHASIVCRGDRGFNPDDVDSSLRHWADRFVF</sequence>
<evidence type="ECO:0000313" key="1">
    <source>
        <dbReference type="EMBL" id="KAF9650470.1"/>
    </source>
</evidence>